<evidence type="ECO:0000259" key="2">
    <source>
        <dbReference type="PROSITE" id="PS50994"/>
    </source>
</evidence>
<dbReference type="InterPro" id="IPR001584">
    <property type="entry name" value="Integrase_cat-core"/>
</dbReference>
<organism evidence="3 4">
    <name type="scientific">Durusdinium trenchii</name>
    <dbReference type="NCBI Taxonomy" id="1381693"/>
    <lineage>
        <taxon>Eukaryota</taxon>
        <taxon>Sar</taxon>
        <taxon>Alveolata</taxon>
        <taxon>Dinophyceae</taxon>
        <taxon>Suessiales</taxon>
        <taxon>Symbiodiniaceae</taxon>
        <taxon>Durusdinium</taxon>
    </lineage>
</organism>
<protein>
    <submittedName>
        <fullName evidence="3">Transposon protein</fullName>
    </submittedName>
</protein>
<dbReference type="PROSITE" id="PS50994">
    <property type="entry name" value="INTEGRASE"/>
    <property type="match status" value="1"/>
</dbReference>
<evidence type="ECO:0000313" key="4">
    <source>
        <dbReference type="Proteomes" id="UP001642464"/>
    </source>
</evidence>
<reference evidence="3 4" key="1">
    <citation type="submission" date="2024-02" db="EMBL/GenBank/DDBJ databases">
        <authorList>
            <person name="Chen Y."/>
            <person name="Shah S."/>
            <person name="Dougan E. K."/>
            <person name="Thang M."/>
            <person name="Chan C."/>
        </authorList>
    </citation>
    <scope>NUCLEOTIDE SEQUENCE [LARGE SCALE GENOMIC DNA]</scope>
</reference>
<feature type="compositionally biased region" description="Acidic residues" evidence="1">
    <location>
        <begin position="567"/>
        <end position="579"/>
    </location>
</feature>
<feature type="domain" description="Integrase catalytic" evidence="2">
    <location>
        <begin position="331"/>
        <end position="503"/>
    </location>
</feature>
<keyword evidence="4" id="KW-1185">Reference proteome</keyword>
<dbReference type="InterPro" id="IPR036397">
    <property type="entry name" value="RNaseH_sf"/>
</dbReference>
<dbReference type="SUPFAM" id="SSF53098">
    <property type="entry name" value="Ribonuclease H-like"/>
    <property type="match status" value="1"/>
</dbReference>
<dbReference type="Gene3D" id="3.30.420.10">
    <property type="entry name" value="Ribonuclease H-like superfamily/Ribonuclease H"/>
    <property type="match status" value="1"/>
</dbReference>
<evidence type="ECO:0000313" key="3">
    <source>
        <dbReference type="EMBL" id="CAK9049858.1"/>
    </source>
</evidence>
<sequence length="1114" mass="125426">MMENPDKSRIWTEEAVQRLARLCGVTTVLCDGGVFGATDRDNCPIIKTYKFMVNDTELAQALHRRLSPQERQVCRPLEGVHVTNSQVYPDELVRTILKVLKKKAQRWSRQRFDEAPVEDHDRWRRILNDVRNMFSGGTVKSLNIQPGQEICERVKELVPWELTRVQVGSLPITRRMPQDVPYTHRGSALLHNDECITLESEDLALLRFPRMRFQKAIAAAVFFYGVAEDDEKHPAAAAADHHQDNAEDQNINVPVPGLRTDITFPDAPKTLPAAVKASVARLHLNMGHASKQELTRLLAAHGSINGMVLTALEKMVCGSCQRTKRPAAPRPATVPNFMGQFGERVQLDIVYIRDLSGCNHPVLEMVDLATTFQQAVRLLSCSSEHVLDCFRRAWLSPYGYPLVCEVDADGAFEGSFRSTLEENGVHVPTIPPEAHWRIGTVERRNALLRTVVEKLVDENAAPPGDGLAFDCCSSELSEPQFYYGNKRTQSLPSSPALRVINEMRASQVIRRALLRKTTPNKEESQSILPGPFEDEPMDPDVAAEVAEYEPSMMDDVYKTIAAKAEDAEVSDSSCDDSENGQEPSMSKLSRQERKALDREIPWRTIVNGPDEVLALYIAANQKEYNSWMSWGCIVPVPVDQIPKIKATPSLRKRIVPSRNAYRDKKCLPRQESWSWPRDQGTVILGCLDPDLMVLNRSSPIPSKLAEMVLLQIASSTLSGVPERHEMPMYMRPPRDGVQQLAQTFTWELYEVVGNLYGFASDPSNMVEQCRQDRHGLRLHSRYDRCVMVKRDDKGFLLVVMIIHVDDFLVTFHNHLVFRGKEIRLKKIANHTTIQVTQESFIDEMSEGKLQHGQTRPDLCAAVSLANRGRETTPADLRDLYEYIHLAKMTPSLGLTFRPVPFVKAAMLIGYGDSSWANAPGAKSQMGSLVLFAPPGSMEKKCYVSIFGLEANAMDETVDRSTYCNHFLTELLYGGTRDQARDCGRALRQMQCTDCKSLYAAVVASNPSTTEKRTMISIRSIQDYIDEDSCRWVPTHVMWADGLTKKDKQLCLTFQEWLIHPHVTLVEEKEKHQCEIVCIGPDWIDRPLTAISSTDVDSLFCTSANVALMVPQRAP</sequence>
<comment type="caution">
    <text evidence="3">The sequence shown here is derived from an EMBL/GenBank/DDBJ whole genome shotgun (WGS) entry which is preliminary data.</text>
</comment>
<gene>
    <name evidence="3" type="ORF">SCF082_LOCUS27571</name>
</gene>
<dbReference type="InterPro" id="IPR012337">
    <property type="entry name" value="RNaseH-like_sf"/>
</dbReference>
<feature type="region of interest" description="Disordered" evidence="1">
    <location>
        <begin position="567"/>
        <end position="593"/>
    </location>
</feature>
<dbReference type="Proteomes" id="UP001642464">
    <property type="component" value="Unassembled WGS sequence"/>
</dbReference>
<feature type="region of interest" description="Disordered" evidence="1">
    <location>
        <begin position="517"/>
        <end position="538"/>
    </location>
</feature>
<name>A0ABP0MED9_9DINO</name>
<accession>A0ABP0MED9</accession>
<evidence type="ECO:0000256" key="1">
    <source>
        <dbReference type="SAM" id="MobiDB-lite"/>
    </source>
</evidence>
<dbReference type="EMBL" id="CAXAMM010021402">
    <property type="protein sequence ID" value="CAK9049858.1"/>
    <property type="molecule type" value="Genomic_DNA"/>
</dbReference>
<proteinExistence type="predicted"/>